<sequence length="68" mass="8301">MGNHTKEELEFLKRIGIDLNKLKYRWEWVDEEKALLFYRDVIYPHFNRVPKIIDINLLFFPLIINLAP</sequence>
<accession>A0A0F9DYN0</accession>
<dbReference type="AlphaFoldDB" id="A0A0F9DYN0"/>
<evidence type="ECO:0000313" key="1">
    <source>
        <dbReference type="EMBL" id="KKL58911.1"/>
    </source>
</evidence>
<reference evidence="1" key="1">
    <citation type="journal article" date="2015" name="Nature">
        <title>Complex archaea that bridge the gap between prokaryotes and eukaryotes.</title>
        <authorList>
            <person name="Spang A."/>
            <person name="Saw J.H."/>
            <person name="Jorgensen S.L."/>
            <person name="Zaremba-Niedzwiedzka K."/>
            <person name="Martijn J."/>
            <person name="Lind A.E."/>
            <person name="van Eijk R."/>
            <person name="Schleper C."/>
            <person name="Guy L."/>
            <person name="Ettema T.J."/>
        </authorList>
    </citation>
    <scope>NUCLEOTIDE SEQUENCE</scope>
</reference>
<name>A0A0F9DYN0_9ZZZZ</name>
<proteinExistence type="predicted"/>
<comment type="caution">
    <text evidence="1">The sequence shown here is derived from an EMBL/GenBank/DDBJ whole genome shotgun (WGS) entry which is preliminary data.</text>
</comment>
<protein>
    <submittedName>
        <fullName evidence="1">Uncharacterized protein</fullName>
    </submittedName>
</protein>
<gene>
    <name evidence="1" type="ORF">LCGC14_2220620</name>
</gene>
<organism evidence="1">
    <name type="scientific">marine sediment metagenome</name>
    <dbReference type="NCBI Taxonomy" id="412755"/>
    <lineage>
        <taxon>unclassified sequences</taxon>
        <taxon>metagenomes</taxon>
        <taxon>ecological metagenomes</taxon>
    </lineage>
</organism>
<dbReference type="EMBL" id="LAZR01029661">
    <property type="protein sequence ID" value="KKL58911.1"/>
    <property type="molecule type" value="Genomic_DNA"/>
</dbReference>